<evidence type="ECO:0000256" key="7">
    <source>
        <dbReference type="ARBA" id="ARBA00023211"/>
    </source>
</evidence>
<keyword evidence="4 10" id="KW-0963">Cytoplasm</keyword>
<dbReference type="PIRSF" id="PIRSF018427">
    <property type="entry name" value="Isopntndiph_ism"/>
    <property type="match status" value="1"/>
</dbReference>
<proteinExistence type="inferred from homology"/>
<dbReference type="PROSITE" id="PS51462">
    <property type="entry name" value="NUDIX"/>
    <property type="match status" value="1"/>
</dbReference>
<reference evidence="14 15" key="1">
    <citation type="submission" date="2020-10" db="EMBL/GenBank/DDBJ databases">
        <title>Haloactinobacterium sp. RN3S43, a bacterium isolated from saline soil.</title>
        <authorList>
            <person name="Sun J.-Q."/>
        </authorList>
    </citation>
    <scope>NUCLEOTIDE SEQUENCE [LARGE SCALE GENOMIC DNA]</scope>
    <source>
        <strain evidence="14 15">RN3S43</strain>
    </source>
</reference>
<organism evidence="14 15">
    <name type="scientific">Ruania alkalisoli</name>
    <dbReference type="NCBI Taxonomy" id="2779775"/>
    <lineage>
        <taxon>Bacteria</taxon>
        <taxon>Bacillati</taxon>
        <taxon>Actinomycetota</taxon>
        <taxon>Actinomycetes</taxon>
        <taxon>Micrococcales</taxon>
        <taxon>Ruaniaceae</taxon>
        <taxon>Ruania</taxon>
    </lineage>
</organism>
<comment type="cofactor">
    <cofactor evidence="10">
        <name>Mn(2+)</name>
        <dbReference type="ChEBI" id="CHEBI:29035"/>
    </cofactor>
    <text evidence="10">Binds 1 Mn(2+) ion per subunit.</text>
</comment>
<comment type="cofactor">
    <cofactor evidence="10">
        <name>Mg(2+)</name>
        <dbReference type="ChEBI" id="CHEBI:18420"/>
    </cofactor>
    <text evidence="10">Binds 1 Mg(2+) ion per subunit. The magnesium ion binds only when substrate is bound.</text>
</comment>
<sequence>MNSEDLVILLDDDGRPRGTAPREESHHRSTPLHQAFSCYAFDVNGHVLLTRRALSKRAWPGVWTNSWCGHPRPGEELESAVRRRAGDELGFRADGIRMAVADFRYRAVDDSGIVENEVCPVFTATVGTDPAPNPGEVVSWRWEPWSDVVDLVRLAPWSVSPWMALQVPLLDAERRS</sequence>
<dbReference type="PANTHER" id="PTHR10885">
    <property type="entry name" value="ISOPENTENYL-DIPHOSPHATE DELTA-ISOMERASE"/>
    <property type="match status" value="1"/>
</dbReference>
<dbReference type="EMBL" id="CP063169">
    <property type="protein sequence ID" value="QOR71089.1"/>
    <property type="molecule type" value="Genomic_DNA"/>
</dbReference>
<evidence type="ECO:0000256" key="5">
    <source>
        <dbReference type="ARBA" id="ARBA00022723"/>
    </source>
</evidence>
<comment type="catalytic activity">
    <reaction evidence="10">
        <text>isopentenyl diphosphate = dimethylallyl diphosphate</text>
        <dbReference type="Rhea" id="RHEA:23284"/>
        <dbReference type="ChEBI" id="CHEBI:57623"/>
        <dbReference type="ChEBI" id="CHEBI:128769"/>
        <dbReference type="EC" id="5.3.3.2"/>
    </reaction>
</comment>
<evidence type="ECO:0000256" key="12">
    <source>
        <dbReference type="SAM" id="MobiDB-lite"/>
    </source>
</evidence>
<dbReference type="RefSeq" id="WP_193497757.1">
    <property type="nucleotide sequence ID" value="NZ_CP063169.1"/>
</dbReference>
<protein>
    <recommendedName>
        <fullName evidence="3 10">Isopentenyl-diphosphate Delta-isomerase</fullName>
        <shortName evidence="10">IPP isomerase</shortName>
        <ecNumber evidence="3 10">5.3.3.2</ecNumber>
    </recommendedName>
    <alternativeName>
        <fullName evidence="10">IPP:DMAPP isomerase</fullName>
    </alternativeName>
    <alternativeName>
        <fullName evidence="10">Isopentenyl pyrophosphate isomerase</fullName>
    </alternativeName>
</protein>
<dbReference type="Gene3D" id="3.90.79.10">
    <property type="entry name" value="Nucleoside Triphosphate Pyrophosphohydrolase"/>
    <property type="match status" value="1"/>
</dbReference>
<dbReference type="InterPro" id="IPR015797">
    <property type="entry name" value="NUDIX_hydrolase-like_dom_sf"/>
</dbReference>
<dbReference type="Proteomes" id="UP000593758">
    <property type="component" value="Chromosome"/>
</dbReference>
<dbReference type="GO" id="GO:0050992">
    <property type="term" value="P:dimethylallyl diphosphate biosynthetic process"/>
    <property type="evidence" value="ECO:0007669"/>
    <property type="project" value="UniProtKB-UniRule"/>
</dbReference>
<evidence type="ECO:0000256" key="9">
    <source>
        <dbReference type="ARBA" id="ARBA00023235"/>
    </source>
</evidence>
<dbReference type="Pfam" id="PF00293">
    <property type="entry name" value="NUDIX"/>
    <property type="match status" value="1"/>
</dbReference>
<keyword evidence="6 10" id="KW-0460">Magnesium</keyword>
<feature type="binding site" evidence="10">
    <location>
        <position position="33"/>
    </location>
    <ligand>
        <name>Mn(2+)</name>
        <dbReference type="ChEBI" id="CHEBI:29035"/>
    </ligand>
</feature>
<evidence type="ECO:0000313" key="15">
    <source>
        <dbReference type="Proteomes" id="UP000593758"/>
    </source>
</evidence>
<feature type="domain" description="Nudix hydrolase" evidence="13">
    <location>
        <begin position="31"/>
        <end position="165"/>
    </location>
</feature>
<feature type="region of interest" description="Disordered" evidence="12">
    <location>
        <begin position="10"/>
        <end position="29"/>
    </location>
</feature>
<dbReference type="GO" id="GO:0008299">
    <property type="term" value="P:isoprenoid biosynthetic process"/>
    <property type="evidence" value="ECO:0007669"/>
    <property type="project" value="UniProtKB-UniRule"/>
</dbReference>
<dbReference type="InterPro" id="IPR011876">
    <property type="entry name" value="IsopentenylPP_isomerase_typ1"/>
</dbReference>
<keyword evidence="5 10" id="KW-0479">Metal-binding</keyword>
<name>A0A7M1SU19_9MICO</name>
<feature type="binding site" evidence="10">
    <location>
        <position position="26"/>
    </location>
    <ligand>
        <name>Mn(2+)</name>
        <dbReference type="ChEBI" id="CHEBI:29035"/>
    </ligand>
</feature>
<dbReference type="GO" id="GO:0004452">
    <property type="term" value="F:isopentenyl-diphosphate delta-isomerase activity"/>
    <property type="evidence" value="ECO:0007669"/>
    <property type="project" value="UniProtKB-UniRule"/>
</dbReference>
<evidence type="ECO:0000256" key="6">
    <source>
        <dbReference type="ARBA" id="ARBA00022842"/>
    </source>
</evidence>
<keyword evidence="7 10" id="KW-0464">Manganese</keyword>
<evidence type="ECO:0000256" key="11">
    <source>
        <dbReference type="PIRSR" id="PIRSR018427-1"/>
    </source>
</evidence>
<dbReference type="UniPathway" id="UPA00059">
    <property type="reaction ID" value="UER00104"/>
</dbReference>
<dbReference type="PANTHER" id="PTHR10885:SF0">
    <property type="entry name" value="ISOPENTENYL-DIPHOSPHATE DELTA-ISOMERASE"/>
    <property type="match status" value="1"/>
</dbReference>
<dbReference type="EC" id="5.3.3.2" evidence="3 10"/>
<evidence type="ECO:0000256" key="8">
    <source>
        <dbReference type="ARBA" id="ARBA00023229"/>
    </source>
</evidence>
<evidence type="ECO:0000256" key="4">
    <source>
        <dbReference type="ARBA" id="ARBA00022490"/>
    </source>
</evidence>
<feature type="compositionally biased region" description="Basic and acidic residues" evidence="12">
    <location>
        <begin position="12"/>
        <end position="27"/>
    </location>
</feature>
<gene>
    <name evidence="10 14" type="primary">idi</name>
    <name evidence="14" type="ORF">IM660_01885</name>
</gene>
<evidence type="ECO:0000313" key="14">
    <source>
        <dbReference type="EMBL" id="QOR71089.1"/>
    </source>
</evidence>
<comment type="subcellular location">
    <subcellularLocation>
        <location evidence="10">Cytoplasm</location>
    </subcellularLocation>
</comment>
<comment type="function">
    <text evidence="10">Catalyzes the 1,3-allylic rearrangement of the homoallylic substrate isopentenyl (IPP) to its highly electrophilic allylic isomer, dimethylallyl diphosphate (DMAPP).</text>
</comment>
<evidence type="ECO:0000256" key="2">
    <source>
        <dbReference type="ARBA" id="ARBA00007579"/>
    </source>
</evidence>
<dbReference type="CDD" id="cd02885">
    <property type="entry name" value="NUDIX_IPP_Isomerase"/>
    <property type="match status" value="1"/>
</dbReference>
<evidence type="ECO:0000256" key="1">
    <source>
        <dbReference type="ARBA" id="ARBA00004826"/>
    </source>
</evidence>
<evidence type="ECO:0000256" key="10">
    <source>
        <dbReference type="HAMAP-Rule" id="MF_00202"/>
    </source>
</evidence>
<keyword evidence="9 10" id="KW-0413">Isomerase</keyword>
<dbReference type="GO" id="GO:0046872">
    <property type="term" value="F:metal ion binding"/>
    <property type="evidence" value="ECO:0007669"/>
    <property type="project" value="UniProtKB-KW"/>
</dbReference>
<keyword evidence="15" id="KW-1185">Reference proteome</keyword>
<accession>A0A7M1SU19</accession>
<feature type="binding site" evidence="10">
    <location>
        <position position="88"/>
    </location>
    <ligand>
        <name>Mg(2+)</name>
        <dbReference type="ChEBI" id="CHEBI:18420"/>
    </ligand>
</feature>
<feature type="binding site" evidence="10">
    <location>
        <position position="70"/>
    </location>
    <ligand>
        <name>Mn(2+)</name>
        <dbReference type="ChEBI" id="CHEBI:29035"/>
    </ligand>
</feature>
<dbReference type="SUPFAM" id="SSF55811">
    <property type="entry name" value="Nudix"/>
    <property type="match status" value="1"/>
</dbReference>
<comment type="pathway">
    <text evidence="1 10">Isoprenoid biosynthesis; dimethylallyl diphosphate biosynthesis; dimethylallyl diphosphate from isopentenyl diphosphate: step 1/1.</text>
</comment>
<dbReference type="NCBIfam" id="NF002995">
    <property type="entry name" value="PRK03759.1"/>
    <property type="match status" value="1"/>
</dbReference>
<keyword evidence="8 10" id="KW-0414">Isoprene biosynthesis</keyword>
<dbReference type="InterPro" id="IPR056375">
    <property type="entry name" value="Idi_bact"/>
</dbReference>
<evidence type="ECO:0000256" key="3">
    <source>
        <dbReference type="ARBA" id="ARBA00012057"/>
    </source>
</evidence>
<feature type="binding site" evidence="10">
    <location>
        <position position="115"/>
    </location>
    <ligand>
        <name>Mn(2+)</name>
        <dbReference type="ChEBI" id="CHEBI:29035"/>
    </ligand>
</feature>
<feature type="active site" evidence="10 11">
    <location>
        <position position="68"/>
    </location>
</feature>
<feature type="active site" evidence="10 11">
    <location>
        <position position="117"/>
    </location>
</feature>
<comment type="similarity">
    <text evidence="2 10">Belongs to the IPP isomerase type 1 family.</text>
</comment>
<feature type="binding site" evidence="10">
    <location>
        <position position="117"/>
    </location>
    <ligand>
        <name>Mn(2+)</name>
        <dbReference type="ChEBI" id="CHEBI:29035"/>
    </ligand>
</feature>
<dbReference type="HAMAP" id="MF_00202">
    <property type="entry name" value="Idi"/>
    <property type="match status" value="1"/>
</dbReference>
<dbReference type="AlphaFoldDB" id="A0A7M1SU19"/>
<dbReference type="InterPro" id="IPR000086">
    <property type="entry name" value="NUDIX_hydrolase_dom"/>
</dbReference>
<dbReference type="NCBIfam" id="TIGR02150">
    <property type="entry name" value="IPP_isom_1"/>
    <property type="match status" value="1"/>
</dbReference>
<evidence type="ECO:0000259" key="13">
    <source>
        <dbReference type="PROSITE" id="PS51462"/>
    </source>
</evidence>
<dbReference type="KEGG" id="halt:IM660_01885"/>
<dbReference type="GO" id="GO:0005737">
    <property type="term" value="C:cytoplasm"/>
    <property type="evidence" value="ECO:0007669"/>
    <property type="project" value="UniProtKB-SubCell"/>
</dbReference>